<evidence type="ECO:0000256" key="17">
    <source>
        <dbReference type="RuleBase" id="RU003793"/>
    </source>
</evidence>
<dbReference type="GO" id="GO:0004190">
    <property type="term" value="F:aspartic-type endopeptidase activity"/>
    <property type="evidence" value="ECO:0007669"/>
    <property type="project" value="UniProtKB-EC"/>
</dbReference>
<evidence type="ECO:0000256" key="10">
    <source>
        <dbReference type="ARBA" id="ARBA00022801"/>
    </source>
</evidence>
<keyword evidence="10 18" id="KW-0378">Hydrolase</keyword>
<dbReference type="Pfam" id="PF06750">
    <property type="entry name" value="A24_N_bact"/>
    <property type="match status" value="1"/>
</dbReference>
<evidence type="ECO:0000313" key="23">
    <source>
        <dbReference type="Proteomes" id="UP000245790"/>
    </source>
</evidence>
<dbReference type="EC" id="3.4.23.43" evidence="15 18"/>
<evidence type="ECO:0000256" key="11">
    <source>
        <dbReference type="ARBA" id="ARBA00022989"/>
    </source>
</evidence>
<dbReference type="GO" id="GO:0008168">
    <property type="term" value="F:methyltransferase activity"/>
    <property type="evidence" value="ECO:0007669"/>
    <property type="project" value="UniProtKB-KW"/>
</dbReference>
<keyword evidence="9 18" id="KW-0812">Transmembrane</keyword>
<evidence type="ECO:0000256" key="9">
    <source>
        <dbReference type="ARBA" id="ARBA00022692"/>
    </source>
</evidence>
<keyword evidence="4" id="KW-0997">Cell inner membrane</keyword>
<dbReference type="FunFam" id="1.20.120.1220:FF:000001">
    <property type="entry name" value="Type 4 prepilin-like proteins leader peptide-processing enzyme"/>
    <property type="match status" value="1"/>
</dbReference>
<accession>A0A316G0B3</accession>
<sequence>MQIIELFELYPSLFISTLLIAGLLVGSFLNVVIYRYPIMLFREWSQMAKEILTEQGFKVSGEAKDPNIKNEKFNIVFPRSRCSSCGHLIRSWENIPLISYLFQRGKCTQCAAHISLRYPFVELLTGLVFGYIAWRFGVSWQSLLYITLSSLLIVQIFIDIDHKILPDPINYIILWLGLSAAALGLTIPLMDAFIGALVGYLSLWAFYWTFKILTKKEGMGYGDFKLLAALGAFVGYQKLLLVVIMSAGVGAIIGVSMILLKRSNRETQIPFGPYLAIAGWITLFWGDNILRQYFHSMGI</sequence>
<dbReference type="PRINTS" id="PR00864">
    <property type="entry name" value="PREPILNPTASE"/>
</dbReference>
<dbReference type="RefSeq" id="WP_109761512.1">
    <property type="nucleotide sequence ID" value="NZ_QGGU01000001.1"/>
</dbReference>
<dbReference type="Pfam" id="PF01478">
    <property type="entry name" value="Peptidase_A24"/>
    <property type="match status" value="1"/>
</dbReference>
<comment type="similarity">
    <text evidence="2 17">Belongs to the peptidase A24 family.</text>
</comment>
<gene>
    <name evidence="22" type="ORF">C8D97_101242</name>
</gene>
<dbReference type="InterPro" id="IPR050882">
    <property type="entry name" value="Prepilin_peptidase/N-MTase"/>
</dbReference>
<keyword evidence="5 18" id="KW-0489">Methyltransferase</keyword>
<evidence type="ECO:0000256" key="19">
    <source>
        <dbReference type="SAM" id="Phobius"/>
    </source>
</evidence>
<comment type="catalytic activity">
    <reaction evidence="14 18">
        <text>Typically cleaves a -Gly-|-Phe- bond to release an N-terminal, basic peptide of 5-8 residues from type IV prepilin, and then N-methylates the new N-terminal amino group, the methyl donor being S-adenosyl-L-methionine.</text>
        <dbReference type="EC" id="3.4.23.43"/>
    </reaction>
</comment>
<evidence type="ECO:0000256" key="1">
    <source>
        <dbReference type="ARBA" id="ARBA00004429"/>
    </source>
</evidence>
<reference evidence="22 23" key="1">
    <citation type="submission" date="2018-05" db="EMBL/GenBank/DDBJ databases">
        <title>Genomic Encyclopedia of Type Strains, Phase IV (KMG-IV): sequencing the most valuable type-strain genomes for metagenomic binning, comparative biology and taxonomic classification.</title>
        <authorList>
            <person name="Goeker M."/>
        </authorList>
    </citation>
    <scope>NUCLEOTIDE SEQUENCE [LARGE SCALE GENOMIC DNA]</scope>
    <source>
        <strain evidence="22 23">DSM 25350</strain>
    </source>
</reference>
<keyword evidence="7 18" id="KW-0808">Transferase</keyword>
<evidence type="ECO:0000256" key="16">
    <source>
        <dbReference type="ARBA" id="ARBA00071870"/>
    </source>
</evidence>
<dbReference type="PANTHER" id="PTHR30487">
    <property type="entry name" value="TYPE 4 PREPILIN-LIKE PROTEINS LEADER PEPTIDE-PROCESSING ENZYME"/>
    <property type="match status" value="1"/>
</dbReference>
<evidence type="ECO:0000256" key="18">
    <source>
        <dbReference type="RuleBase" id="RU003794"/>
    </source>
</evidence>
<dbReference type="EC" id="2.1.1.-" evidence="18"/>
<feature type="transmembrane region" description="Helical" evidence="19">
    <location>
        <begin position="226"/>
        <end position="259"/>
    </location>
</feature>
<dbReference type="Proteomes" id="UP000245790">
    <property type="component" value="Unassembled WGS sequence"/>
</dbReference>
<feature type="transmembrane region" description="Helical" evidence="19">
    <location>
        <begin position="140"/>
        <end position="158"/>
    </location>
</feature>
<evidence type="ECO:0000256" key="13">
    <source>
        <dbReference type="ARBA" id="ARBA00023268"/>
    </source>
</evidence>
<evidence type="ECO:0000256" key="15">
    <source>
        <dbReference type="ARBA" id="ARBA00067082"/>
    </source>
</evidence>
<keyword evidence="11 19" id="KW-1133">Transmembrane helix</keyword>
<keyword evidence="12 19" id="KW-0472">Membrane</keyword>
<feature type="transmembrane region" description="Helical" evidence="19">
    <location>
        <begin position="12"/>
        <end position="34"/>
    </location>
</feature>
<dbReference type="GO" id="GO:0006465">
    <property type="term" value="P:signal peptide processing"/>
    <property type="evidence" value="ECO:0007669"/>
    <property type="project" value="TreeGrafter"/>
</dbReference>
<dbReference type="AlphaFoldDB" id="A0A316G0B3"/>
<evidence type="ECO:0000256" key="5">
    <source>
        <dbReference type="ARBA" id="ARBA00022603"/>
    </source>
</evidence>
<keyword evidence="13 18" id="KW-0511">Multifunctional enzyme</keyword>
<dbReference type="GO" id="GO:0005886">
    <property type="term" value="C:plasma membrane"/>
    <property type="evidence" value="ECO:0007669"/>
    <property type="project" value="UniProtKB-SubCell"/>
</dbReference>
<evidence type="ECO:0000313" key="22">
    <source>
        <dbReference type="EMBL" id="PWK54394.1"/>
    </source>
</evidence>
<name>A0A316G0B3_9GAMM</name>
<feature type="domain" description="Prepilin peptidase A24 N-terminal" evidence="21">
    <location>
        <begin position="20"/>
        <end position="136"/>
    </location>
</feature>
<dbReference type="InterPro" id="IPR010627">
    <property type="entry name" value="Prepilin_pept_A24_N"/>
</dbReference>
<evidence type="ECO:0000256" key="6">
    <source>
        <dbReference type="ARBA" id="ARBA00022670"/>
    </source>
</evidence>
<dbReference type="PANTHER" id="PTHR30487:SF0">
    <property type="entry name" value="PREPILIN LEADER PEPTIDASE_N-METHYLTRANSFERASE-RELATED"/>
    <property type="match status" value="1"/>
</dbReference>
<dbReference type="Gene3D" id="1.20.120.1220">
    <property type="match status" value="1"/>
</dbReference>
<keyword evidence="23" id="KW-1185">Reference proteome</keyword>
<feature type="transmembrane region" description="Helical" evidence="19">
    <location>
        <begin position="271"/>
        <end position="290"/>
    </location>
</feature>
<feature type="transmembrane region" description="Helical" evidence="19">
    <location>
        <begin position="193"/>
        <end position="214"/>
    </location>
</feature>
<dbReference type="InterPro" id="IPR014032">
    <property type="entry name" value="Peptidase_A24A_bac"/>
</dbReference>
<feature type="transmembrane region" description="Helical" evidence="19">
    <location>
        <begin position="170"/>
        <end position="187"/>
    </location>
</feature>
<comment type="subcellular location">
    <subcellularLocation>
        <location evidence="1">Cell inner membrane</location>
        <topology evidence="1">Multi-pass membrane protein</topology>
    </subcellularLocation>
    <subcellularLocation>
        <location evidence="18">Cell membrane</location>
        <topology evidence="18">Multi-pass membrane protein</topology>
    </subcellularLocation>
</comment>
<keyword evidence="3" id="KW-1003">Cell membrane</keyword>
<evidence type="ECO:0000256" key="8">
    <source>
        <dbReference type="ARBA" id="ARBA00022691"/>
    </source>
</evidence>
<dbReference type="EMBL" id="QGGU01000001">
    <property type="protein sequence ID" value="PWK54394.1"/>
    <property type="molecule type" value="Genomic_DNA"/>
</dbReference>
<dbReference type="OrthoDB" id="9789291at2"/>
<dbReference type="InterPro" id="IPR000045">
    <property type="entry name" value="Prepilin_IV_endopep_pep"/>
</dbReference>
<feature type="domain" description="Prepilin type IV endopeptidase peptidase" evidence="20">
    <location>
        <begin position="147"/>
        <end position="255"/>
    </location>
</feature>
<comment type="function">
    <text evidence="18">Plays an essential role in type IV pili and type II pseudopili formation by proteolytically removing the leader sequence from substrate proteins and subsequently monomethylating the alpha-amino group of the newly exposed N-terminal phenylalanine.</text>
</comment>
<protein>
    <recommendedName>
        <fullName evidence="16 18">Prepilin leader peptidase/N-methyltransferase</fullName>
        <ecNumber evidence="18">2.1.1.-</ecNumber>
        <ecNumber evidence="15 18">3.4.23.43</ecNumber>
    </recommendedName>
</protein>
<evidence type="ECO:0000256" key="3">
    <source>
        <dbReference type="ARBA" id="ARBA00022475"/>
    </source>
</evidence>
<dbReference type="GO" id="GO:0032259">
    <property type="term" value="P:methylation"/>
    <property type="evidence" value="ECO:0007669"/>
    <property type="project" value="UniProtKB-KW"/>
</dbReference>
<comment type="caution">
    <text evidence="22">The sequence shown here is derived from an EMBL/GenBank/DDBJ whole genome shotgun (WGS) entry which is preliminary data.</text>
</comment>
<proteinExistence type="inferred from homology"/>
<evidence type="ECO:0000256" key="14">
    <source>
        <dbReference type="ARBA" id="ARBA00050401"/>
    </source>
</evidence>
<evidence type="ECO:0000256" key="4">
    <source>
        <dbReference type="ARBA" id="ARBA00022519"/>
    </source>
</evidence>
<evidence type="ECO:0000256" key="7">
    <source>
        <dbReference type="ARBA" id="ARBA00022679"/>
    </source>
</evidence>
<keyword evidence="6 18" id="KW-0645">Protease</keyword>
<evidence type="ECO:0000256" key="12">
    <source>
        <dbReference type="ARBA" id="ARBA00023136"/>
    </source>
</evidence>
<evidence type="ECO:0000256" key="2">
    <source>
        <dbReference type="ARBA" id="ARBA00005801"/>
    </source>
</evidence>
<keyword evidence="8" id="KW-0949">S-adenosyl-L-methionine</keyword>
<organism evidence="22 23">
    <name type="scientific">Pleionea mediterranea</name>
    <dbReference type="NCBI Taxonomy" id="523701"/>
    <lineage>
        <taxon>Bacteria</taxon>
        <taxon>Pseudomonadati</taxon>
        <taxon>Pseudomonadota</taxon>
        <taxon>Gammaproteobacteria</taxon>
        <taxon>Oceanospirillales</taxon>
        <taxon>Pleioneaceae</taxon>
        <taxon>Pleionea</taxon>
    </lineage>
</organism>
<evidence type="ECO:0000259" key="20">
    <source>
        <dbReference type="Pfam" id="PF01478"/>
    </source>
</evidence>
<evidence type="ECO:0000259" key="21">
    <source>
        <dbReference type="Pfam" id="PF06750"/>
    </source>
</evidence>